<dbReference type="CDD" id="cd20745">
    <property type="entry name" value="FIX_RhsA_AHH_HNH-like"/>
    <property type="match status" value="1"/>
</dbReference>
<feature type="compositionally biased region" description="Basic residues" evidence="1">
    <location>
        <begin position="1153"/>
        <end position="1162"/>
    </location>
</feature>
<dbReference type="SMART" id="SM00306">
    <property type="entry name" value="HintN"/>
    <property type="match status" value="1"/>
</dbReference>
<evidence type="ECO:0000256" key="1">
    <source>
        <dbReference type="SAM" id="MobiDB-lite"/>
    </source>
</evidence>
<feature type="compositionally biased region" description="Low complexity" evidence="1">
    <location>
        <begin position="1139"/>
        <end position="1152"/>
    </location>
</feature>
<dbReference type="PANTHER" id="PTHR32305">
    <property type="match status" value="1"/>
</dbReference>
<comment type="caution">
    <text evidence="3">The sequence shown here is derived from an EMBL/GenBank/DDBJ whole genome shotgun (WGS) entry which is preliminary data.</text>
</comment>
<dbReference type="EMBL" id="BAAAXF010000019">
    <property type="protein sequence ID" value="GAA3495637.1"/>
    <property type="molecule type" value="Genomic_DNA"/>
</dbReference>
<dbReference type="Pfam" id="PF14440">
    <property type="entry name" value="XOO_2897-deam"/>
    <property type="match status" value="1"/>
</dbReference>
<dbReference type="SUPFAM" id="SSF51294">
    <property type="entry name" value="Hedgehog/intein (Hint) domain"/>
    <property type="match status" value="1"/>
</dbReference>
<dbReference type="Pfam" id="PF05593">
    <property type="entry name" value="RHS_repeat"/>
    <property type="match status" value="1"/>
</dbReference>
<evidence type="ECO:0000313" key="4">
    <source>
        <dbReference type="Proteomes" id="UP001501455"/>
    </source>
</evidence>
<dbReference type="Gene3D" id="2.180.10.10">
    <property type="entry name" value="RHS repeat-associated core"/>
    <property type="match status" value="3"/>
</dbReference>
<gene>
    <name evidence="3" type="ORF">GCM10019016_027370</name>
</gene>
<feature type="domain" description="Hint" evidence="2">
    <location>
        <begin position="1183"/>
        <end position="1289"/>
    </location>
</feature>
<dbReference type="InterPro" id="IPR032722">
    <property type="entry name" value="Deaminase_XOO_2897"/>
</dbReference>
<dbReference type="InterPro" id="IPR006530">
    <property type="entry name" value="YD"/>
</dbReference>
<dbReference type="NCBIfam" id="TIGR03696">
    <property type="entry name" value="Rhs_assc_core"/>
    <property type="match status" value="1"/>
</dbReference>
<feature type="compositionally biased region" description="Basic residues" evidence="1">
    <location>
        <begin position="1170"/>
        <end position="1180"/>
    </location>
</feature>
<dbReference type="InterPro" id="IPR022385">
    <property type="entry name" value="Rhs_assc_core"/>
</dbReference>
<dbReference type="InterPro" id="IPR003587">
    <property type="entry name" value="Hint_dom_N"/>
</dbReference>
<dbReference type="InterPro" id="IPR050708">
    <property type="entry name" value="T6SS_VgrG/RHS"/>
</dbReference>
<dbReference type="CDD" id="cd00081">
    <property type="entry name" value="Hint"/>
    <property type="match status" value="1"/>
</dbReference>
<dbReference type="Pfam" id="PF25275">
    <property type="entry name" value="Golvesin_C"/>
    <property type="match status" value="1"/>
</dbReference>
<sequence>MYGQPTEQTDANGNVTKYAGFGAHGYPTRITDALENSTTFVYDERGNTREVVNAKGAKVTQEYDYFGRPLEQKHPKDQSAGVYITTPAPEYDANNNLVKVFAPNGAESSSVYDEADQVTASLAPKDEPTDDERRTTTTYDKVGNVRTVTEPKGNLTATVGDYTTTYTYDEIYQPVSVVNAKGHKVSSEYDNVGNLVTVVDPKKNATADTADFTTKYSYDLNHRVVKTTDAAGKFTTVEYDLDGRSPRATDAEGNTTETAFDRRGLVKEIKVPYSKDASGTITYRTTRFEYDEVGNRTKEITPRGVETTDDATDFTVETVYDKLNRVKERLSPFDTGDANYGTPDRTFYFYDSVGQLERVSAPPSEGQSVRNDTEYTYYDNGWTKSAKDPFEITTSYDYNALGQQTRNTLTSAGGSSQRTMTWDFYPSGNQKARSDDGIPVGSQVVVVDSTDVNNTATQGNWDASQATGQWGYNVRTNATGTGADTFTWQLNIPQDGTYEVFVRHGDVTGAATNAPFKITHAGGEVTKPVDQTQRSGEWVSLGSYSFKESGSQKVTLTDAANGTVVADGLKLVRSNAGETDNEKKDFTYRYDVNGLLAEVKDLSPGAKADAYTMAYDELNQLTKVEEKLGATVKNTTSLTYDINGNPLETTHDVTWSKAEYDVRDLINKITNADSPTAGDQQITTFTYTDRGQPLKQTKPNGNTVDYAYWLNGAVKSQVERKSGGTLVASHDLEYDPNGNRSKDTAKVMNADNAADYLDTVSTFTYDPQDRIAKVTRTGDAAGTETYRYDGNSNIVEQTVGGVTSTSMYDRNRLLKTTAAGVASTYNYDPLGRLDTVSSNGTVQEKYSYDGFDRIAKHTAGTGTSAKSTTYQYDAFDRTAQETTSGTNGKTTLFTYLGMESKVLREEVAGKATKSYQYSPWGQKLTQIKHKDTAPHEYSQYLYHPKGDVEAITKEDGTTRATYGYSAYGSDDEKQFTGADKPDAANPDKEQYNDYRYNAQRYDDGSGTYDMGFRNYDPGLNRFLTRDMYGGALDDMGLATDPYTGNRYAFAGGNPISFVELDGHLFGIDISLSDVGHAALDVAGMVPVIGEAADVANGIWYAAEGNYADAALSMSAAIPGIGMAATAAKYAKKGAKAADAVKGGGKNAPSAKPKAAKPKPKPKKTADKPTPKKKGGSCKVKAKKNSFVPGTKVLMADGSTKNIEDLKKGEYVLASDPETGNLQARQITDTITGDGVKRLVTLSVDPDGKNGKAKPSKITATANHPFWLPDYGKWAEAGDLEPGMWLQTAAGTWVQITAIDTAHRTQRVHNLTVEGQHTYHVLAGDNPLLVHNDEDACPTGGVNELYGHEGMSKGAFDYRKTIKNFSGGRNVAVAKMNDGSFVGAISKGGPNHSEKLLPDAIKKAGYSKSDVDGIYTERAPCGPWDQNCEAFVATEFPGVPVSYSVPWVNDAQIMKDSNKILNELIGSAMRRSGII</sequence>
<dbReference type="Gene3D" id="2.170.16.10">
    <property type="entry name" value="Hedgehog/Intein (Hint) domain"/>
    <property type="match status" value="1"/>
</dbReference>
<accession>A0ABP6TK97</accession>
<dbReference type="InterPro" id="IPR033803">
    <property type="entry name" value="CBD-like_Golvesin-Xly"/>
</dbReference>
<dbReference type="NCBIfam" id="TIGR01643">
    <property type="entry name" value="YD_repeat_2x"/>
    <property type="match status" value="2"/>
</dbReference>
<feature type="region of interest" description="Disordered" evidence="1">
    <location>
        <begin position="1139"/>
        <end position="1180"/>
    </location>
</feature>
<dbReference type="PROSITE" id="PS50817">
    <property type="entry name" value="INTEIN_N_TER"/>
    <property type="match status" value="1"/>
</dbReference>
<proteinExistence type="predicted"/>
<evidence type="ECO:0000313" key="3">
    <source>
        <dbReference type="EMBL" id="GAA3495637.1"/>
    </source>
</evidence>
<name>A0ABP6TK97_9ACTN</name>
<dbReference type="InterPro" id="IPR031325">
    <property type="entry name" value="RHS_repeat"/>
</dbReference>
<organism evidence="3 4">
    <name type="scientific">Streptomyces prasinosporus</name>
    <dbReference type="NCBI Taxonomy" id="68256"/>
    <lineage>
        <taxon>Bacteria</taxon>
        <taxon>Bacillati</taxon>
        <taxon>Actinomycetota</taxon>
        <taxon>Actinomycetes</taxon>
        <taxon>Kitasatosporales</taxon>
        <taxon>Streptomycetaceae</taxon>
        <taxon>Streptomyces</taxon>
        <taxon>Streptomyces albogriseolus group</taxon>
    </lineage>
</organism>
<dbReference type="PANTHER" id="PTHR32305:SF15">
    <property type="entry name" value="PROTEIN RHSA-RELATED"/>
    <property type="match status" value="1"/>
</dbReference>
<dbReference type="InterPro" id="IPR006141">
    <property type="entry name" value="Intein_N"/>
</dbReference>
<keyword evidence="4" id="KW-1185">Reference proteome</keyword>
<dbReference type="InterPro" id="IPR036844">
    <property type="entry name" value="Hint_dom_sf"/>
</dbReference>
<evidence type="ECO:0000259" key="2">
    <source>
        <dbReference type="SMART" id="SM00306"/>
    </source>
</evidence>
<dbReference type="Proteomes" id="UP001501455">
    <property type="component" value="Unassembled WGS sequence"/>
</dbReference>
<protein>
    <recommendedName>
        <fullName evidence="2">Hint domain-containing protein</fullName>
    </recommendedName>
</protein>
<reference evidence="4" key="1">
    <citation type="journal article" date="2019" name="Int. J. Syst. Evol. Microbiol.">
        <title>The Global Catalogue of Microorganisms (GCM) 10K type strain sequencing project: providing services to taxonomists for standard genome sequencing and annotation.</title>
        <authorList>
            <consortium name="The Broad Institute Genomics Platform"/>
            <consortium name="The Broad Institute Genome Sequencing Center for Infectious Disease"/>
            <person name="Wu L."/>
            <person name="Ma J."/>
        </authorList>
    </citation>
    <scope>NUCLEOTIDE SEQUENCE [LARGE SCALE GENOMIC DNA]</scope>
    <source>
        <strain evidence="4">JCM 4816</strain>
    </source>
</reference>
<dbReference type="Pfam" id="PF07591">
    <property type="entry name" value="PT-HINT"/>
    <property type="match status" value="1"/>
</dbReference>